<feature type="compositionally biased region" description="Polar residues" evidence="1">
    <location>
        <begin position="334"/>
        <end position="350"/>
    </location>
</feature>
<reference evidence="2" key="1">
    <citation type="journal article" date="2020" name="Stud. Mycol.">
        <title>101 Dothideomycetes genomes: a test case for predicting lifestyles and emergence of pathogens.</title>
        <authorList>
            <person name="Haridas S."/>
            <person name="Albert R."/>
            <person name="Binder M."/>
            <person name="Bloem J."/>
            <person name="Labutti K."/>
            <person name="Salamov A."/>
            <person name="Andreopoulos B."/>
            <person name="Baker S."/>
            <person name="Barry K."/>
            <person name="Bills G."/>
            <person name="Bluhm B."/>
            <person name="Cannon C."/>
            <person name="Castanera R."/>
            <person name="Culley D."/>
            <person name="Daum C."/>
            <person name="Ezra D."/>
            <person name="Gonzalez J."/>
            <person name="Henrissat B."/>
            <person name="Kuo A."/>
            <person name="Liang C."/>
            <person name="Lipzen A."/>
            <person name="Lutzoni F."/>
            <person name="Magnuson J."/>
            <person name="Mondo S."/>
            <person name="Nolan M."/>
            <person name="Ohm R."/>
            <person name="Pangilinan J."/>
            <person name="Park H.-J."/>
            <person name="Ramirez L."/>
            <person name="Alfaro M."/>
            <person name="Sun H."/>
            <person name="Tritt A."/>
            <person name="Yoshinaga Y."/>
            <person name="Zwiers L.-H."/>
            <person name="Turgeon B."/>
            <person name="Goodwin S."/>
            <person name="Spatafora J."/>
            <person name="Crous P."/>
            <person name="Grigoriev I."/>
        </authorList>
    </citation>
    <scope>NUCLEOTIDE SEQUENCE</scope>
    <source>
        <strain evidence="2">CBS 627.86</strain>
    </source>
</reference>
<keyword evidence="3" id="KW-1185">Reference proteome</keyword>
<proteinExistence type="predicted"/>
<accession>A0A6A5ZG96</accession>
<feature type="region of interest" description="Disordered" evidence="1">
    <location>
        <begin position="286"/>
        <end position="356"/>
    </location>
</feature>
<sequence length="447" mass="51039">MLKAQVLRRSFSLFNRVPKRQLIRSATRDGHDTIQIQRVRFRQPLFSRSRQVGLALTIGITWGLWEWLDDDDDDDDEEDAKSKKRRIKPAKEAGQFWNSIKEQAEDDQEEGVEVEDDEEEEEDEDDEEEDEDDALVFLPTGFSRAKPRSFYKGTDPEWQEFVRIAPDRKRIDQVRGELISLVRDLAARNPHYMMRIGKIDPEKGAIWVEVKFPDGPPIEFERPGIEITEDLDFRWSTRPVHEVHHKRIGKLLMPTTAAHSLYLDTKTKVWKQWYDFKQFVGWEETKGSKAKSSPQIPGLPFPPTGAPSTKQNASATTPSVATPSATSETHQHPESGSPSPGAQKDPNSPLGNPAYERFGIVLPDPQAVKLDMTTFRMAFRKQYKPPTWEEPPRGSFLVHGLIEIIGSRGKMTLDVAGAYDPRIGQYVALRVRLRSILDYKQKPKGGP</sequence>
<gene>
    <name evidence="2" type="ORF">BDV96DRAFT_569283</name>
</gene>
<evidence type="ECO:0000313" key="3">
    <source>
        <dbReference type="Proteomes" id="UP000799770"/>
    </source>
</evidence>
<feature type="region of interest" description="Disordered" evidence="1">
    <location>
        <begin position="96"/>
        <end position="134"/>
    </location>
</feature>
<dbReference type="AlphaFoldDB" id="A0A6A5ZG96"/>
<name>A0A6A5ZG96_9PLEO</name>
<evidence type="ECO:0000256" key="1">
    <source>
        <dbReference type="SAM" id="MobiDB-lite"/>
    </source>
</evidence>
<feature type="compositionally biased region" description="Acidic residues" evidence="1">
    <location>
        <begin position="104"/>
        <end position="134"/>
    </location>
</feature>
<dbReference type="Proteomes" id="UP000799770">
    <property type="component" value="Unassembled WGS sequence"/>
</dbReference>
<dbReference type="EMBL" id="ML977317">
    <property type="protein sequence ID" value="KAF2118124.1"/>
    <property type="molecule type" value="Genomic_DNA"/>
</dbReference>
<organism evidence="2 3">
    <name type="scientific">Lophiotrema nucula</name>
    <dbReference type="NCBI Taxonomy" id="690887"/>
    <lineage>
        <taxon>Eukaryota</taxon>
        <taxon>Fungi</taxon>
        <taxon>Dikarya</taxon>
        <taxon>Ascomycota</taxon>
        <taxon>Pezizomycotina</taxon>
        <taxon>Dothideomycetes</taxon>
        <taxon>Pleosporomycetidae</taxon>
        <taxon>Pleosporales</taxon>
        <taxon>Lophiotremataceae</taxon>
        <taxon>Lophiotrema</taxon>
    </lineage>
</organism>
<dbReference type="OrthoDB" id="5316527at2759"/>
<protein>
    <submittedName>
        <fullName evidence="2">Uncharacterized protein</fullName>
    </submittedName>
</protein>
<feature type="compositionally biased region" description="Low complexity" evidence="1">
    <location>
        <begin position="313"/>
        <end position="327"/>
    </location>
</feature>
<evidence type="ECO:0000313" key="2">
    <source>
        <dbReference type="EMBL" id="KAF2118124.1"/>
    </source>
</evidence>